<dbReference type="OrthoDB" id="5865478at2759"/>
<feature type="transmembrane region" description="Helical" evidence="9">
    <location>
        <begin position="475"/>
        <end position="493"/>
    </location>
</feature>
<accession>A0A3P7PQX7</accession>
<keyword evidence="4 9" id="KW-0812">Transmembrane</keyword>
<dbReference type="AlphaFoldDB" id="A0A3P7PQX7"/>
<dbReference type="Proteomes" id="UP000271098">
    <property type="component" value="Unassembled WGS sequence"/>
</dbReference>
<keyword evidence="3" id="KW-0813">Transport</keyword>
<name>A0A3P7PQX7_9BILA</name>
<dbReference type="GO" id="GO:0016020">
    <property type="term" value="C:membrane"/>
    <property type="evidence" value="ECO:0007669"/>
    <property type="project" value="UniProtKB-SubCell"/>
</dbReference>
<dbReference type="Gene3D" id="3.40.50.300">
    <property type="entry name" value="P-loop containing nucleotide triphosphate hydrolases"/>
    <property type="match status" value="2"/>
</dbReference>
<gene>
    <name evidence="12" type="ORF">GPUH_LOCUS13386</name>
</gene>
<evidence type="ECO:0000256" key="2">
    <source>
        <dbReference type="ARBA" id="ARBA00009726"/>
    </source>
</evidence>
<feature type="transmembrane region" description="Helical" evidence="9">
    <location>
        <begin position="45"/>
        <end position="66"/>
    </location>
</feature>
<dbReference type="GO" id="GO:0140359">
    <property type="term" value="F:ABC-type transporter activity"/>
    <property type="evidence" value="ECO:0007669"/>
    <property type="project" value="InterPro"/>
</dbReference>
<keyword evidence="13" id="KW-1185">Reference proteome</keyword>
<dbReference type="PANTHER" id="PTHR24223:SF456">
    <property type="entry name" value="MULTIDRUG RESISTANCE-ASSOCIATED PROTEIN LETHAL(2)03659"/>
    <property type="match status" value="1"/>
</dbReference>
<dbReference type="InterPro" id="IPR027417">
    <property type="entry name" value="P-loop_NTPase"/>
</dbReference>
<proteinExistence type="inferred from homology"/>
<dbReference type="Pfam" id="PF00005">
    <property type="entry name" value="ABC_tran"/>
    <property type="match status" value="1"/>
</dbReference>
<evidence type="ECO:0000256" key="3">
    <source>
        <dbReference type="ARBA" id="ARBA00022448"/>
    </source>
</evidence>
<evidence type="ECO:0000259" key="10">
    <source>
        <dbReference type="PROSITE" id="PS50893"/>
    </source>
</evidence>
<dbReference type="EMBL" id="UYRT01080171">
    <property type="protein sequence ID" value="VDN22202.1"/>
    <property type="molecule type" value="Genomic_DNA"/>
</dbReference>
<keyword evidence="5" id="KW-0547">Nucleotide-binding</keyword>
<evidence type="ECO:0000256" key="6">
    <source>
        <dbReference type="ARBA" id="ARBA00022840"/>
    </source>
</evidence>
<dbReference type="PANTHER" id="PTHR24223">
    <property type="entry name" value="ATP-BINDING CASSETTE SUB-FAMILY C"/>
    <property type="match status" value="1"/>
</dbReference>
<dbReference type="PROSITE" id="PS50893">
    <property type="entry name" value="ABC_TRANSPORTER_2"/>
    <property type="match status" value="1"/>
</dbReference>
<dbReference type="Pfam" id="PF00664">
    <property type="entry name" value="ABC_membrane"/>
    <property type="match status" value="1"/>
</dbReference>
<feature type="transmembrane region" description="Helical" evidence="9">
    <location>
        <begin position="544"/>
        <end position="565"/>
    </location>
</feature>
<comment type="similarity">
    <text evidence="2">Belongs to the ABC transporter superfamily. ABCC family. Conjugate transporter (TC 3.A.1.208) subfamily.</text>
</comment>
<evidence type="ECO:0000256" key="7">
    <source>
        <dbReference type="ARBA" id="ARBA00022989"/>
    </source>
</evidence>
<feature type="domain" description="ABC transmembrane type-1" evidence="11">
    <location>
        <begin position="475"/>
        <end position="638"/>
    </location>
</feature>
<evidence type="ECO:0000256" key="5">
    <source>
        <dbReference type="ARBA" id="ARBA00022741"/>
    </source>
</evidence>
<dbReference type="SUPFAM" id="SSF52540">
    <property type="entry name" value="P-loop containing nucleoside triphosphate hydrolases"/>
    <property type="match status" value="1"/>
</dbReference>
<feature type="transmembrane region" description="Helical" evidence="9">
    <location>
        <begin position="571"/>
        <end position="590"/>
    </location>
</feature>
<evidence type="ECO:0000313" key="12">
    <source>
        <dbReference type="EMBL" id="VDN22202.1"/>
    </source>
</evidence>
<sequence length="693" mass="78912">MSKVSENSAWQSFVMGTYWASAKLVILFAILCYLISGYQLSAERIFVAVSFFFQLDTFWTILISYFDQAALYNSSRLPIALFLPFAFQSIFECRVSLSRLQKFLELEEYDESDTTDKIIADGIANDETHNEKVPLLKVKSESSVSSISDDEKPLVELINYSSTWNAQNAAHEDATVLRNISLSVRRGQLVVIAGAVGSGKSSLLLSILRETQRTWGSLRTRGRVAYTSQEAWIFPGTIRDNILFGNPYVKSRYEKAVEICALKQDFSQCIRKHLRSKATILVTHQVQHLQSADLVILMRGGEIVASGDLEELKQTQIYNEIIQETEKSYNMQRTESEGGANVRSIKFSISEETDNVYSKNDSLNDLTHSRLSLPSPSISAGSYSPIAGKQEEELPYVEEDRAQGAVPWRVYFLYIRAMAHPWILALLMILTNAAELATKQYNEKAERNAVHEEYVDHLQLGPFTFRETLTDYRNVFIAMVCTLVVASIIRAFWFRLTQVTASRVLHDMMFQRVVGTRIIFFDKNPIGRILNRFSKDIGTLDDQLSFSFFDFAMGMLTFFGYFIVIIVINPLILAITAPLILVFIFLRSFYLSTSRDVKRLEATTRSPLYSHISSVMHGLVLVRAFSNQQFVISAFHKYQMVSVERIVDYSELPLEPINEGEKPPDDWPSEGHLHFNNVSFFSFAFLGYLDLCH</sequence>
<dbReference type="InterPro" id="IPR050173">
    <property type="entry name" value="ABC_transporter_C-like"/>
</dbReference>
<dbReference type="GO" id="GO:0016887">
    <property type="term" value="F:ATP hydrolysis activity"/>
    <property type="evidence" value="ECO:0007669"/>
    <property type="project" value="InterPro"/>
</dbReference>
<evidence type="ECO:0008006" key="14">
    <source>
        <dbReference type="Google" id="ProtNLM"/>
    </source>
</evidence>
<evidence type="ECO:0000259" key="11">
    <source>
        <dbReference type="PROSITE" id="PS50929"/>
    </source>
</evidence>
<dbReference type="InterPro" id="IPR003439">
    <property type="entry name" value="ABC_transporter-like_ATP-bd"/>
</dbReference>
<evidence type="ECO:0000313" key="13">
    <source>
        <dbReference type="Proteomes" id="UP000271098"/>
    </source>
</evidence>
<feature type="domain" description="ABC transporter" evidence="10">
    <location>
        <begin position="155"/>
        <end position="399"/>
    </location>
</feature>
<protein>
    <recommendedName>
        <fullName evidence="14">ABC transmembrane type-1 domain-containing protein</fullName>
    </recommendedName>
</protein>
<keyword evidence="8 9" id="KW-0472">Membrane</keyword>
<dbReference type="Gene3D" id="1.20.1560.10">
    <property type="entry name" value="ABC transporter type 1, transmembrane domain"/>
    <property type="match status" value="1"/>
</dbReference>
<dbReference type="SUPFAM" id="SSF90123">
    <property type="entry name" value="ABC transporter transmembrane region"/>
    <property type="match status" value="1"/>
</dbReference>
<dbReference type="InterPro" id="IPR036640">
    <property type="entry name" value="ABC1_TM_sf"/>
</dbReference>
<evidence type="ECO:0000256" key="1">
    <source>
        <dbReference type="ARBA" id="ARBA00004141"/>
    </source>
</evidence>
<dbReference type="PROSITE" id="PS50929">
    <property type="entry name" value="ABC_TM1F"/>
    <property type="match status" value="1"/>
</dbReference>
<evidence type="ECO:0000256" key="8">
    <source>
        <dbReference type="ARBA" id="ARBA00023136"/>
    </source>
</evidence>
<evidence type="ECO:0000256" key="9">
    <source>
        <dbReference type="SAM" id="Phobius"/>
    </source>
</evidence>
<comment type="subcellular location">
    <subcellularLocation>
        <location evidence="1">Membrane</location>
        <topology evidence="1">Multi-pass membrane protein</topology>
    </subcellularLocation>
</comment>
<reference evidence="12 13" key="1">
    <citation type="submission" date="2018-11" db="EMBL/GenBank/DDBJ databases">
        <authorList>
            <consortium name="Pathogen Informatics"/>
        </authorList>
    </citation>
    <scope>NUCLEOTIDE SEQUENCE [LARGE SCALE GENOMIC DNA]</scope>
</reference>
<feature type="transmembrane region" description="Helical" evidence="9">
    <location>
        <begin position="20"/>
        <end position="38"/>
    </location>
</feature>
<dbReference type="InterPro" id="IPR011527">
    <property type="entry name" value="ABC1_TM_dom"/>
</dbReference>
<dbReference type="GO" id="GO:0005524">
    <property type="term" value="F:ATP binding"/>
    <property type="evidence" value="ECO:0007669"/>
    <property type="project" value="UniProtKB-KW"/>
</dbReference>
<organism evidence="12 13">
    <name type="scientific">Gongylonema pulchrum</name>
    <dbReference type="NCBI Taxonomy" id="637853"/>
    <lineage>
        <taxon>Eukaryota</taxon>
        <taxon>Metazoa</taxon>
        <taxon>Ecdysozoa</taxon>
        <taxon>Nematoda</taxon>
        <taxon>Chromadorea</taxon>
        <taxon>Rhabditida</taxon>
        <taxon>Spirurina</taxon>
        <taxon>Spiruromorpha</taxon>
        <taxon>Spiruroidea</taxon>
        <taxon>Gongylonematidae</taxon>
        <taxon>Gongylonema</taxon>
    </lineage>
</organism>
<keyword evidence="7 9" id="KW-1133">Transmembrane helix</keyword>
<keyword evidence="6" id="KW-0067">ATP-binding</keyword>
<evidence type="ECO:0000256" key="4">
    <source>
        <dbReference type="ARBA" id="ARBA00022692"/>
    </source>
</evidence>